<gene>
    <name evidence="1" type="ORF">BDP27DRAFT_1434673</name>
</gene>
<dbReference type="Proteomes" id="UP000772434">
    <property type="component" value="Unassembled WGS sequence"/>
</dbReference>
<protein>
    <recommendedName>
        <fullName evidence="3">F-box domain-containing protein</fullName>
    </recommendedName>
</protein>
<evidence type="ECO:0008006" key="3">
    <source>
        <dbReference type="Google" id="ProtNLM"/>
    </source>
</evidence>
<evidence type="ECO:0000313" key="1">
    <source>
        <dbReference type="EMBL" id="KAF9044698.1"/>
    </source>
</evidence>
<name>A0A9P5P6N7_9AGAR</name>
<reference evidence="1" key="1">
    <citation type="submission" date="2020-11" db="EMBL/GenBank/DDBJ databases">
        <authorList>
            <consortium name="DOE Joint Genome Institute"/>
            <person name="Ahrendt S."/>
            <person name="Riley R."/>
            <person name="Andreopoulos W."/>
            <person name="Labutti K."/>
            <person name="Pangilinan J."/>
            <person name="Ruiz-Duenas F.J."/>
            <person name="Barrasa J.M."/>
            <person name="Sanchez-Garcia M."/>
            <person name="Camarero S."/>
            <person name="Miyauchi S."/>
            <person name="Serrano A."/>
            <person name="Linde D."/>
            <person name="Babiker R."/>
            <person name="Drula E."/>
            <person name="Ayuso-Fernandez I."/>
            <person name="Pacheco R."/>
            <person name="Padilla G."/>
            <person name="Ferreira P."/>
            <person name="Barriuso J."/>
            <person name="Kellner H."/>
            <person name="Castanera R."/>
            <person name="Alfaro M."/>
            <person name="Ramirez L."/>
            <person name="Pisabarro A.G."/>
            <person name="Kuo A."/>
            <person name="Tritt A."/>
            <person name="Lipzen A."/>
            <person name="He G."/>
            <person name="Yan M."/>
            <person name="Ng V."/>
            <person name="Cullen D."/>
            <person name="Martin F."/>
            <person name="Rosso M.-N."/>
            <person name="Henrissat B."/>
            <person name="Hibbett D."/>
            <person name="Martinez A.T."/>
            <person name="Grigoriev I.V."/>
        </authorList>
    </citation>
    <scope>NUCLEOTIDE SEQUENCE</scope>
    <source>
        <strain evidence="1">AH 40177</strain>
    </source>
</reference>
<dbReference type="AlphaFoldDB" id="A0A9P5P6N7"/>
<dbReference type="OrthoDB" id="2844577at2759"/>
<sequence length="519" mass="59625">MAKYLSQPRIEGPIWLEKDDISFLQARVSAAESQLQLLDSRIKSRASFEPCLELAHQRDAVVRLKQAQNVLSPIRRLPSELLSEIILLSCWPKDGIFTDQYKIIRYALVLSSVCIAFRAAAHDTPKLWSTLCLSLDAELPGDYSFVKTWLSRSRCHPLDIYLYFPSYSKTVTSIAMDIMDIIAEFHTQIRVFKFRGSRMVLYPLVSLQHLSLPLLETVSLKLEARSLYYATATALHAHRWVETQPSPIEFLLVPKLRDLEILGCEHSDVTIAALVIPFEQLTSVKIDPYGAGPSFQKPDICIGLLQRCNNVVALEIHVQLGREFYLDSPVLLPALRSFTIRNDAENIGPIRCIAAPVLEDLTLSWPRAWYRKNCRDICRDVVNFQQRSSFTLSSLTIRNIDMMDEHAIDMLSFFSSVKLFRMDRIQHKASLFERLTCSNSQPIVFPQLTQLEIVGFYLNQDLECELLRKMIISRWWPNEAPRDGLTRLQKVIFDQQSRFYNEEDMSYICGLSGLEVVRV</sequence>
<accession>A0A9P5P6N7</accession>
<proteinExistence type="predicted"/>
<evidence type="ECO:0000313" key="2">
    <source>
        <dbReference type="Proteomes" id="UP000772434"/>
    </source>
</evidence>
<comment type="caution">
    <text evidence="1">The sequence shown here is derived from an EMBL/GenBank/DDBJ whole genome shotgun (WGS) entry which is preliminary data.</text>
</comment>
<keyword evidence="2" id="KW-1185">Reference proteome</keyword>
<organism evidence="1 2">
    <name type="scientific">Rhodocollybia butyracea</name>
    <dbReference type="NCBI Taxonomy" id="206335"/>
    <lineage>
        <taxon>Eukaryota</taxon>
        <taxon>Fungi</taxon>
        <taxon>Dikarya</taxon>
        <taxon>Basidiomycota</taxon>
        <taxon>Agaricomycotina</taxon>
        <taxon>Agaricomycetes</taxon>
        <taxon>Agaricomycetidae</taxon>
        <taxon>Agaricales</taxon>
        <taxon>Marasmiineae</taxon>
        <taxon>Omphalotaceae</taxon>
        <taxon>Rhodocollybia</taxon>
    </lineage>
</organism>
<dbReference type="EMBL" id="JADNRY010000517">
    <property type="protein sequence ID" value="KAF9044698.1"/>
    <property type="molecule type" value="Genomic_DNA"/>
</dbReference>